<evidence type="ECO:0000256" key="1">
    <source>
        <dbReference type="SAM" id="MobiDB-lite"/>
    </source>
</evidence>
<evidence type="ECO:0000313" key="3">
    <source>
        <dbReference type="EMBL" id="KAK4585411.1"/>
    </source>
</evidence>
<name>A0AAN7F3V1_QUERU</name>
<comment type="caution">
    <text evidence="3">The sequence shown here is derived from an EMBL/GenBank/DDBJ whole genome shotgun (WGS) entry which is preliminary data.</text>
</comment>
<feature type="signal peptide" evidence="2">
    <location>
        <begin position="1"/>
        <end position="26"/>
    </location>
</feature>
<evidence type="ECO:0000256" key="2">
    <source>
        <dbReference type="SAM" id="SignalP"/>
    </source>
</evidence>
<dbReference type="EMBL" id="JAXUIC010000006">
    <property type="protein sequence ID" value="KAK4585411.1"/>
    <property type="molecule type" value="Genomic_DNA"/>
</dbReference>
<proteinExistence type="predicted"/>
<keyword evidence="4" id="KW-1185">Reference proteome</keyword>
<protein>
    <recommendedName>
        <fullName evidence="5">Root meristem growth factor 9</fullName>
    </recommendedName>
</protein>
<accession>A0AAN7F3V1</accession>
<feature type="chain" id="PRO_5042964684" description="Root meristem growth factor 9" evidence="2">
    <location>
        <begin position="27"/>
        <end position="70"/>
    </location>
</feature>
<dbReference type="AlphaFoldDB" id="A0AAN7F3V1"/>
<dbReference type="InterPro" id="IPR049306">
    <property type="entry name" value="GLV1-2"/>
</dbReference>
<sequence>MAAVPCKRLILVAFIILCLFSTTTRAARNLRVVSKGSQMSHDGPSSPKEERVPEVDVDYTPARRKPPIHN</sequence>
<gene>
    <name evidence="3" type="ORF">RGQ29_022891</name>
</gene>
<organism evidence="3 4">
    <name type="scientific">Quercus rubra</name>
    <name type="common">Northern red oak</name>
    <name type="synonym">Quercus borealis</name>
    <dbReference type="NCBI Taxonomy" id="3512"/>
    <lineage>
        <taxon>Eukaryota</taxon>
        <taxon>Viridiplantae</taxon>
        <taxon>Streptophyta</taxon>
        <taxon>Embryophyta</taxon>
        <taxon>Tracheophyta</taxon>
        <taxon>Spermatophyta</taxon>
        <taxon>Magnoliopsida</taxon>
        <taxon>eudicotyledons</taxon>
        <taxon>Gunneridae</taxon>
        <taxon>Pentapetalae</taxon>
        <taxon>rosids</taxon>
        <taxon>fabids</taxon>
        <taxon>Fagales</taxon>
        <taxon>Fagaceae</taxon>
        <taxon>Quercus</taxon>
    </lineage>
</organism>
<reference evidence="3 4" key="1">
    <citation type="journal article" date="2023" name="G3 (Bethesda)">
        <title>A haplotype-resolved chromosome-scale genome for Quercus rubra L. provides insights into the genetics of adaptive traits for red oak species.</title>
        <authorList>
            <person name="Kapoor B."/>
            <person name="Jenkins J."/>
            <person name="Schmutz J."/>
            <person name="Zhebentyayeva T."/>
            <person name="Kuelheim C."/>
            <person name="Coggeshall M."/>
            <person name="Heim C."/>
            <person name="Lasky J.R."/>
            <person name="Leites L."/>
            <person name="Islam-Faridi N."/>
            <person name="Romero-Severson J."/>
            <person name="DeLeo V.L."/>
            <person name="Lucas S.M."/>
            <person name="Lazic D."/>
            <person name="Gailing O."/>
            <person name="Carlson J."/>
            <person name="Staton M."/>
        </authorList>
    </citation>
    <scope>NUCLEOTIDE SEQUENCE [LARGE SCALE GENOMIC DNA]</scope>
    <source>
        <strain evidence="3">Pseudo-F2</strain>
    </source>
</reference>
<keyword evidence="2" id="KW-0732">Signal</keyword>
<dbReference type="Proteomes" id="UP001324115">
    <property type="component" value="Unassembled WGS sequence"/>
</dbReference>
<feature type="region of interest" description="Disordered" evidence="1">
    <location>
        <begin position="34"/>
        <end position="70"/>
    </location>
</feature>
<evidence type="ECO:0000313" key="4">
    <source>
        <dbReference type="Proteomes" id="UP001324115"/>
    </source>
</evidence>
<dbReference type="Pfam" id="PF21529">
    <property type="entry name" value="GLV1-2"/>
    <property type="match status" value="1"/>
</dbReference>
<evidence type="ECO:0008006" key="5">
    <source>
        <dbReference type="Google" id="ProtNLM"/>
    </source>
</evidence>